<dbReference type="Gene3D" id="2.60.120.10">
    <property type="entry name" value="Jelly Rolls"/>
    <property type="match status" value="1"/>
</dbReference>
<keyword evidence="6" id="KW-1185">Reference proteome</keyword>
<sequence>MKHLNPSFEAIKPSIGSSFTTLRFSRNENAKANHWHYHPEIEIVYVGGGSGKRQIGSSITYFKRGDLVMIGSNLPHCGLTNENTKNDFEIVIQFKKEFLGKEIWQTPEMAKVAQLIHSSKSGLVFGDATKKLLEKKIISLHNASSLKKLSKLLDLLNELANTDDYQILNAGKYYLQTQVEDNERINLILNFIKNHFREAISLEEVSDIANMTVPSFCRYFKKITNKTFTQFVNEYRVIHSQKLLAEQPMSITEICFESGFNNFSYFNRTFKEYTGKSPSDYRKEFSQVLS</sequence>
<proteinExistence type="predicted"/>
<dbReference type="InterPro" id="IPR014710">
    <property type="entry name" value="RmlC-like_jellyroll"/>
</dbReference>
<dbReference type="PANTHER" id="PTHR43280">
    <property type="entry name" value="ARAC-FAMILY TRANSCRIPTIONAL REGULATOR"/>
    <property type="match status" value="1"/>
</dbReference>
<evidence type="ECO:0000313" key="6">
    <source>
        <dbReference type="Proteomes" id="UP000620064"/>
    </source>
</evidence>
<dbReference type="Pfam" id="PF12833">
    <property type="entry name" value="HTH_18"/>
    <property type="match status" value="1"/>
</dbReference>
<gene>
    <name evidence="5" type="ORF">GCM10010992_01580</name>
</gene>
<protein>
    <submittedName>
        <fullName evidence="5">AraC family transcriptional regulator</fullName>
    </submittedName>
</protein>
<dbReference type="PRINTS" id="PR00032">
    <property type="entry name" value="HTHARAC"/>
</dbReference>
<dbReference type="SUPFAM" id="SSF46689">
    <property type="entry name" value="Homeodomain-like"/>
    <property type="match status" value="2"/>
</dbReference>
<feature type="domain" description="HTH araC/xylS-type" evidence="4">
    <location>
        <begin position="186"/>
        <end position="284"/>
    </location>
</feature>
<evidence type="ECO:0000256" key="3">
    <source>
        <dbReference type="ARBA" id="ARBA00023163"/>
    </source>
</evidence>
<dbReference type="InterPro" id="IPR009057">
    <property type="entry name" value="Homeodomain-like_sf"/>
</dbReference>
<keyword evidence="3" id="KW-0804">Transcription</keyword>
<dbReference type="InterPro" id="IPR018062">
    <property type="entry name" value="HTH_AraC-typ_CS"/>
</dbReference>
<evidence type="ECO:0000256" key="2">
    <source>
        <dbReference type="ARBA" id="ARBA00023125"/>
    </source>
</evidence>
<evidence type="ECO:0000256" key="1">
    <source>
        <dbReference type="ARBA" id="ARBA00023015"/>
    </source>
</evidence>
<dbReference type="PANTHER" id="PTHR43280:SF27">
    <property type="entry name" value="TRANSCRIPTIONAL REGULATOR MTLR"/>
    <property type="match status" value="1"/>
</dbReference>
<dbReference type="PROSITE" id="PS01124">
    <property type="entry name" value="HTH_ARAC_FAMILY_2"/>
    <property type="match status" value="1"/>
</dbReference>
<dbReference type="RefSeq" id="WP_188616175.1">
    <property type="nucleotide sequence ID" value="NZ_BMLV01000001.1"/>
</dbReference>
<evidence type="ECO:0000313" key="5">
    <source>
        <dbReference type="EMBL" id="GGP01391.1"/>
    </source>
</evidence>
<dbReference type="EMBL" id="BMLV01000001">
    <property type="protein sequence ID" value="GGP01391.1"/>
    <property type="molecule type" value="Genomic_DNA"/>
</dbReference>
<dbReference type="Gene3D" id="1.10.10.60">
    <property type="entry name" value="Homeodomain-like"/>
    <property type="match status" value="2"/>
</dbReference>
<name>A0ABQ2NG06_9FLAO</name>
<reference evidence="6" key="1">
    <citation type="journal article" date="2019" name="Int. J. Syst. Evol. Microbiol.">
        <title>The Global Catalogue of Microorganisms (GCM) 10K type strain sequencing project: providing services to taxonomists for standard genome sequencing and annotation.</title>
        <authorList>
            <consortium name="The Broad Institute Genomics Platform"/>
            <consortium name="The Broad Institute Genome Sequencing Center for Infectious Disease"/>
            <person name="Wu L."/>
            <person name="Ma J."/>
        </authorList>
    </citation>
    <scope>NUCLEOTIDE SEQUENCE [LARGE SCALE GENOMIC DNA]</scope>
    <source>
        <strain evidence="6">CGMCC 1.7656</strain>
    </source>
</reference>
<keyword evidence="2" id="KW-0238">DNA-binding</keyword>
<accession>A0ABQ2NG06</accession>
<keyword evidence="1" id="KW-0805">Transcription regulation</keyword>
<organism evidence="5 6">
    <name type="scientific">Cloacibacterium rupense</name>
    <dbReference type="NCBI Taxonomy" id="517423"/>
    <lineage>
        <taxon>Bacteria</taxon>
        <taxon>Pseudomonadati</taxon>
        <taxon>Bacteroidota</taxon>
        <taxon>Flavobacteriia</taxon>
        <taxon>Flavobacteriales</taxon>
        <taxon>Weeksellaceae</taxon>
    </lineage>
</organism>
<dbReference type="Proteomes" id="UP000620064">
    <property type="component" value="Unassembled WGS sequence"/>
</dbReference>
<dbReference type="PROSITE" id="PS00041">
    <property type="entry name" value="HTH_ARAC_FAMILY_1"/>
    <property type="match status" value="1"/>
</dbReference>
<dbReference type="InterPro" id="IPR018060">
    <property type="entry name" value="HTH_AraC"/>
</dbReference>
<dbReference type="SUPFAM" id="SSF51182">
    <property type="entry name" value="RmlC-like cupins"/>
    <property type="match status" value="1"/>
</dbReference>
<dbReference type="SMART" id="SM00342">
    <property type="entry name" value="HTH_ARAC"/>
    <property type="match status" value="1"/>
</dbReference>
<dbReference type="InterPro" id="IPR020449">
    <property type="entry name" value="Tscrpt_reg_AraC-type_HTH"/>
</dbReference>
<dbReference type="InterPro" id="IPR011051">
    <property type="entry name" value="RmlC_Cupin_sf"/>
</dbReference>
<comment type="caution">
    <text evidence="5">The sequence shown here is derived from an EMBL/GenBank/DDBJ whole genome shotgun (WGS) entry which is preliminary data.</text>
</comment>
<evidence type="ECO:0000259" key="4">
    <source>
        <dbReference type="PROSITE" id="PS01124"/>
    </source>
</evidence>